<proteinExistence type="predicted"/>
<dbReference type="eggNOG" id="COG2764">
    <property type="taxonomic scope" value="Bacteria"/>
</dbReference>
<gene>
    <name evidence="2" type="ORF">C273_08811</name>
</gene>
<reference evidence="2 3" key="1">
    <citation type="journal article" date="2013" name="Genome Announc.">
        <title>Genome Sequence of Staphylococcus massiliensis Strain S46, Isolated from the Surface of Healthy Human Skin.</title>
        <authorList>
            <person name="Srivastav R."/>
            <person name="Singh A."/>
            <person name="Jangir P.K."/>
            <person name="Kumari C."/>
            <person name="Muduli S."/>
            <person name="Sharma R."/>
        </authorList>
    </citation>
    <scope>NUCLEOTIDE SEQUENCE [LARGE SCALE GENOMIC DNA]</scope>
    <source>
        <strain evidence="2 3">S46</strain>
    </source>
</reference>
<dbReference type="PANTHER" id="PTHR33990:SF5">
    <property type="entry name" value="PHNB-LIKE DOMAIN-CONTAINING PROTEIN"/>
    <property type="match status" value="1"/>
</dbReference>
<protein>
    <submittedName>
        <fullName evidence="2">Glyoxalase family protein</fullName>
    </submittedName>
</protein>
<keyword evidence="3" id="KW-1185">Reference proteome</keyword>
<name>K9AW69_9STAP</name>
<dbReference type="CDD" id="cd06588">
    <property type="entry name" value="PhnB_like"/>
    <property type="match status" value="1"/>
</dbReference>
<dbReference type="Proteomes" id="UP000009885">
    <property type="component" value="Unassembled WGS sequence"/>
</dbReference>
<evidence type="ECO:0000259" key="1">
    <source>
        <dbReference type="Pfam" id="PF06983"/>
    </source>
</evidence>
<dbReference type="STRING" id="1229783.C273_08811"/>
<dbReference type="OrthoDB" id="9795306at2"/>
<dbReference type="AlphaFoldDB" id="K9AW69"/>
<dbReference type="InterPro" id="IPR028973">
    <property type="entry name" value="PhnB-like"/>
</dbReference>
<evidence type="ECO:0000313" key="3">
    <source>
        <dbReference type="Proteomes" id="UP000009885"/>
    </source>
</evidence>
<dbReference type="Pfam" id="PF06983">
    <property type="entry name" value="3-dmu-9_3-mt"/>
    <property type="match status" value="1"/>
</dbReference>
<dbReference type="Gene3D" id="3.10.180.10">
    <property type="entry name" value="2,3-Dihydroxybiphenyl 1,2-Dioxygenase, domain 1"/>
    <property type="match status" value="1"/>
</dbReference>
<dbReference type="SUPFAM" id="SSF54593">
    <property type="entry name" value="Glyoxalase/Bleomycin resistance protein/Dihydroxybiphenyl dioxygenase"/>
    <property type="match status" value="1"/>
</dbReference>
<dbReference type="EMBL" id="AMSQ01000015">
    <property type="protein sequence ID" value="EKU46792.1"/>
    <property type="molecule type" value="Genomic_DNA"/>
</dbReference>
<dbReference type="PANTHER" id="PTHR33990">
    <property type="entry name" value="PROTEIN YJDN-RELATED"/>
    <property type="match status" value="1"/>
</dbReference>
<dbReference type="InterPro" id="IPR029068">
    <property type="entry name" value="Glyas_Bleomycin-R_OHBP_Dase"/>
</dbReference>
<evidence type="ECO:0000313" key="2">
    <source>
        <dbReference type="EMBL" id="EKU46792.1"/>
    </source>
</evidence>
<sequence length="144" mass="16504">MKQLHPYIAFENTKEALEYYETVFKATDINRLPVGEAQAEQFGVSKEEAANKTMHSEFTIAGVKLMASDSFGNHETNINHAISLMIDFSVSDEKEFEDMKTLFDHISQDSTVKVEMPLEKQFWGGAMGTLIDKYNIRWMFHGQK</sequence>
<organism evidence="2 3">
    <name type="scientific">Staphylococcus massiliensis S46</name>
    <dbReference type="NCBI Taxonomy" id="1229783"/>
    <lineage>
        <taxon>Bacteria</taxon>
        <taxon>Bacillati</taxon>
        <taxon>Bacillota</taxon>
        <taxon>Bacilli</taxon>
        <taxon>Bacillales</taxon>
        <taxon>Staphylococcaceae</taxon>
        <taxon>Staphylococcus</taxon>
    </lineage>
</organism>
<comment type="caution">
    <text evidence="2">The sequence shown here is derived from an EMBL/GenBank/DDBJ whole genome shotgun (WGS) entry which is preliminary data.</text>
</comment>
<accession>K9AW69</accession>
<dbReference type="PATRIC" id="fig|1229783.3.peg.1771"/>
<feature type="domain" description="PhnB-like" evidence="1">
    <location>
        <begin position="6"/>
        <end position="138"/>
    </location>
</feature>
<dbReference type="RefSeq" id="WP_009384088.1">
    <property type="nucleotide sequence ID" value="NZ_AMSQ01000015.1"/>
</dbReference>